<protein>
    <submittedName>
        <fullName evidence="2">Nuclear transport factor 2 family protein</fullName>
    </submittedName>
</protein>
<accession>A0A9X4M1D9</accession>
<dbReference type="EMBL" id="JANRHA010000006">
    <property type="protein sequence ID" value="MDG3015014.1"/>
    <property type="molecule type" value="Genomic_DNA"/>
</dbReference>
<proteinExistence type="predicted"/>
<evidence type="ECO:0000313" key="2">
    <source>
        <dbReference type="EMBL" id="MDG3015014.1"/>
    </source>
</evidence>
<evidence type="ECO:0000313" key="3">
    <source>
        <dbReference type="Proteomes" id="UP001152755"/>
    </source>
</evidence>
<dbReference type="Proteomes" id="UP001152755">
    <property type="component" value="Unassembled WGS sequence"/>
</dbReference>
<evidence type="ECO:0000259" key="1">
    <source>
        <dbReference type="Pfam" id="PF13577"/>
    </source>
</evidence>
<dbReference type="InterPro" id="IPR037401">
    <property type="entry name" value="SnoaL-like"/>
</dbReference>
<sequence>MTTDDRAELEQRLHRLEERVGLLQDHLDITRLIYSYGPAVDTCAADVVSDIWTADGVYDVDTGRMDGRDAIRRMVSSETHQGYVHGGCGHVTGPAHVTVSGDRAVATLYSQLITQNPTRDGFRVSRLSANRWELRRTDAGWRVTSRTNRLLDAEGTGREVLAAGVAAASQIATS</sequence>
<dbReference type="SUPFAM" id="SSF54427">
    <property type="entry name" value="NTF2-like"/>
    <property type="match status" value="1"/>
</dbReference>
<reference evidence="2" key="1">
    <citation type="submission" date="2022-08" db="EMBL/GenBank/DDBJ databases">
        <title>Genome analysis of Corynebacteriales strain.</title>
        <authorList>
            <person name="Lee S.D."/>
        </authorList>
    </citation>
    <scope>NUCLEOTIDE SEQUENCE</scope>
    <source>
        <strain evidence="2">D3-21</strain>
    </source>
</reference>
<dbReference type="RefSeq" id="WP_277833877.1">
    <property type="nucleotide sequence ID" value="NZ_JAAIVF010000005.1"/>
</dbReference>
<comment type="caution">
    <text evidence="2">The sequence shown here is derived from an EMBL/GenBank/DDBJ whole genome shotgun (WGS) entry which is preliminary data.</text>
</comment>
<dbReference type="Gene3D" id="3.10.450.50">
    <property type="match status" value="1"/>
</dbReference>
<dbReference type="AlphaFoldDB" id="A0A9X4M1D9"/>
<dbReference type="Pfam" id="PF13577">
    <property type="entry name" value="SnoaL_4"/>
    <property type="match status" value="1"/>
</dbReference>
<gene>
    <name evidence="2" type="ORF">NVS88_10640</name>
</gene>
<dbReference type="InterPro" id="IPR032710">
    <property type="entry name" value="NTF2-like_dom_sf"/>
</dbReference>
<feature type="domain" description="SnoaL-like" evidence="1">
    <location>
        <begin position="23"/>
        <end position="147"/>
    </location>
</feature>
<keyword evidence="3" id="KW-1185">Reference proteome</keyword>
<organism evidence="2 3">
    <name type="scientific">Speluncibacter jeojiensis</name>
    <dbReference type="NCBI Taxonomy" id="2710754"/>
    <lineage>
        <taxon>Bacteria</taxon>
        <taxon>Bacillati</taxon>
        <taxon>Actinomycetota</taxon>
        <taxon>Actinomycetes</taxon>
        <taxon>Mycobacteriales</taxon>
        <taxon>Speluncibacteraceae</taxon>
        <taxon>Speluncibacter</taxon>
    </lineage>
</organism>
<name>A0A9X4M1D9_9ACTN</name>